<evidence type="ECO:0000256" key="4">
    <source>
        <dbReference type="ARBA" id="ARBA00022679"/>
    </source>
</evidence>
<keyword evidence="3" id="KW-0597">Phosphoprotein</keyword>
<comment type="catalytic activity">
    <reaction evidence="1">
        <text>ATP + protein L-histidine = ADP + protein N-phospho-L-histidine.</text>
        <dbReference type="EC" id="2.7.13.3"/>
    </reaction>
</comment>
<sequence length="346" mass="38231">MNAVVPTPPSLAFSSREFLRLIEACGLTGSWRWTFADGGHAWSPGLFRLLGLEPGSVRPSYDLFLSLVHPEDRAEVASTIQVMGEGILRERTVRVVRPDGTLRVLACRGEVYVDPEGRPRAAAGIMLDVTDGQRLAEALRAERHRRRVLFEQCQSWMHASTYTTSHRVGSRELLGLTGVTQEAYQADWALTLKPEDRGHMRPYMRAMIEAGQPFMVRTRFRLADGGIGHFRGIFAPMRRADGEITCWSTLTSRAEGVRASPADALRESLEQAVRGRHMRAARGLLDWSMQDLARASGLSLSTIRRLEEGGEGPAARSRHAAVAALRQAGIGFVFLDATTLSVAKVR</sequence>
<evidence type="ECO:0000256" key="2">
    <source>
        <dbReference type="ARBA" id="ARBA00012438"/>
    </source>
</evidence>
<dbReference type="Proteomes" id="UP000035955">
    <property type="component" value="Unassembled WGS sequence"/>
</dbReference>
<evidence type="ECO:0000259" key="7">
    <source>
        <dbReference type="PROSITE" id="PS50113"/>
    </source>
</evidence>
<dbReference type="InterPro" id="IPR052162">
    <property type="entry name" value="Sensor_kinase/Photoreceptor"/>
</dbReference>
<feature type="domain" description="PAS" evidence="6">
    <location>
        <begin position="42"/>
        <end position="81"/>
    </location>
</feature>
<evidence type="ECO:0000313" key="9">
    <source>
        <dbReference type="EMBL" id="KMO41352.1"/>
    </source>
</evidence>
<name>A0A0J6T697_9HYPH</name>
<dbReference type="InterPro" id="IPR013655">
    <property type="entry name" value="PAS_fold_3"/>
</dbReference>
<dbReference type="CDD" id="cd00130">
    <property type="entry name" value="PAS"/>
    <property type="match status" value="2"/>
</dbReference>
<evidence type="ECO:0000256" key="5">
    <source>
        <dbReference type="ARBA" id="ARBA00022777"/>
    </source>
</evidence>
<dbReference type="PROSITE" id="PS50112">
    <property type="entry name" value="PAS"/>
    <property type="match status" value="1"/>
</dbReference>
<evidence type="ECO:0000313" key="10">
    <source>
        <dbReference type="Proteomes" id="UP000035955"/>
    </source>
</evidence>
<dbReference type="InterPro" id="IPR010982">
    <property type="entry name" value="Lambda_DNA-bd_dom_sf"/>
</dbReference>
<dbReference type="AlphaFoldDB" id="A0A0J6T697"/>
<feature type="domain" description="HTH cro/C1-type" evidence="8">
    <location>
        <begin position="278"/>
        <end position="309"/>
    </location>
</feature>
<dbReference type="InterPro" id="IPR035965">
    <property type="entry name" value="PAS-like_dom_sf"/>
</dbReference>
<dbReference type="Pfam" id="PF01381">
    <property type="entry name" value="HTH_3"/>
    <property type="match status" value="1"/>
</dbReference>
<dbReference type="PANTHER" id="PTHR43304">
    <property type="entry name" value="PHYTOCHROME-LIKE PROTEIN CPH1"/>
    <property type="match status" value="1"/>
</dbReference>
<dbReference type="Gene3D" id="2.10.70.100">
    <property type="match status" value="1"/>
</dbReference>
<keyword evidence="4" id="KW-0808">Transferase</keyword>
<keyword evidence="5" id="KW-0418">Kinase</keyword>
<comment type="caution">
    <text evidence="9">The sequence shown here is derived from an EMBL/GenBank/DDBJ whole genome shotgun (WGS) entry which is preliminary data.</text>
</comment>
<dbReference type="EC" id="2.7.13.3" evidence="2"/>
<gene>
    <name evidence="9" type="ORF">VQ02_05770</name>
</gene>
<dbReference type="InterPro" id="IPR000014">
    <property type="entry name" value="PAS"/>
</dbReference>
<dbReference type="SUPFAM" id="SSF55785">
    <property type="entry name" value="PYP-like sensor domain (PAS domain)"/>
    <property type="match status" value="2"/>
</dbReference>
<dbReference type="PROSITE" id="PS50113">
    <property type="entry name" value="PAC"/>
    <property type="match status" value="1"/>
</dbReference>
<dbReference type="InterPro" id="IPR000700">
    <property type="entry name" value="PAS-assoc_C"/>
</dbReference>
<dbReference type="PATRIC" id="fig|298794.3.peg.4997"/>
<dbReference type="SUPFAM" id="SSF47413">
    <property type="entry name" value="lambda repressor-like DNA-binding domains"/>
    <property type="match status" value="1"/>
</dbReference>
<dbReference type="Gene3D" id="1.10.260.40">
    <property type="entry name" value="lambda repressor-like DNA-binding domains"/>
    <property type="match status" value="1"/>
</dbReference>
<dbReference type="GO" id="GO:0003677">
    <property type="term" value="F:DNA binding"/>
    <property type="evidence" value="ECO:0007669"/>
    <property type="project" value="InterPro"/>
</dbReference>
<dbReference type="CDD" id="cd00093">
    <property type="entry name" value="HTH_XRE"/>
    <property type="match status" value="1"/>
</dbReference>
<dbReference type="GO" id="GO:0004673">
    <property type="term" value="F:protein histidine kinase activity"/>
    <property type="evidence" value="ECO:0007669"/>
    <property type="project" value="UniProtKB-EC"/>
</dbReference>
<dbReference type="Pfam" id="PF08447">
    <property type="entry name" value="PAS_3"/>
    <property type="match status" value="2"/>
</dbReference>
<evidence type="ECO:0000256" key="3">
    <source>
        <dbReference type="ARBA" id="ARBA00022553"/>
    </source>
</evidence>
<dbReference type="InterPro" id="IPR001387">
    <property type="entry name" value="Cro/C1-type_HTH"/>
</dbReference>
<dbReference type="PANTHER" id="PTHR43304:SF1">
    <property type="entry name" value="PAC DOMAIN-CONTAINING PROTEIN"/>
    <property type="match status" value="1"/>
</dbReference>
<keyword evidence="10" id="KW-1185">Reference proteome</keyword>
<feature type="domain" description="PAC" evidence="7">
    <location>
        <begin position="89"/>
        <end position="141"/>
    </location>
</feature>
<organism evidence="9 10">
    <name type="scientific">Methylobacterium variabile</name>
    <dbReference type="NCBI Taxonomy" id="298794"/>
    <lineage>
        <taxon>Bacteria</taxon>
        <taxon>Pseudomonadati</taxon>
        <taxon>Pseudomonadota</taxon>
        <taxon>Alphaproteobacteria</taxon>
        <taxon>Hyphomicrobiales</taxon>
        <taxon>Methylobacteriaceae</taxon>
        <taxon>Methylobacterium</taxon>
    </lineage>
</organism>
<dbReference type="OrthoDB" id="3782725at2"/>
<evidence type="ECO:0000256" key="1">
    <source>
        <dbReference type="ARBA" id="ARBA00000085"/>
    </source>
</evidence>
<reference evidence="9 10" key="1">
    <citation type="submission" date="2015-03" db="EMBL/GenBank/DDBJ databases">
        <title>Genome sequencing of Methylobacterium variabile DSM 16961.</title>
        <authorList>
            <person name="Chaudhry V."/>
            <person name="Patil P.B."/>
        </authorList>
    </citation>
    <scope>NUCLEOTIDE SEQUENCE [LARGE SCALE GENOMIC DNA]</scope>
    <source>
        <strain evidence="9 10">DSM 16961</strain>
    </source>
</reference>
<dbReference type="Gene3D" id="3.30.450.20">
    <property type="entry name" value="PAS domain"/>
    <property type="match status" value="2"/>
</dbReference>
<dbReference type="RefSeq" id="WP_048443209.1">
    <property type="nucleotide sequence ID" value="NZ_LABY01000033.1"/>
</dbReference>
<dbReference type="EMBL" id="LABY01000033">
    <property type="protein sequence ID" value="KMO41352.1"/>
    <property type="molecule type" value="Genomic_DNA"/>
</dbReference>
<dbReference type="PROSITE" id="PS50943">
    <property type="entry name" value="HTH_CROC1"/>
    <property type="match status" value="1"/>
</dbReference>
<evidence type="ECO:0000259" key="8">
    <source>
        <dbReference type="PROSITE" id="PS50943"/>
    </source>
</evidence>
<evidence type="ECO:0000259" key="6">
    <source>
        <dbReference type="PROSITE" id="PS50112"/>
    </source>
</evidence>
<protein>
    <recommendedName>
        <fullName evidence="2">histidine kinase</fullName>
        <ecNumber evidence="2">2.7.13.3</ecNumber>
    </recommendedName>
</protein>
<proteinExistence type="predicted"/>
<accession>A0A0J6T697</accession>